<proteinExistence type="predicted"/>
<evidence type="ECO:0000313" key="2">
    <source>
        <dbReference type="Proteomes" id="UP000024635"/>
    </source>
</evidence>
<keyword evidence="2" id="KW-1185">Reference proteome</keyword>
<accession>A0A016WBL0</accession>
<reference evidence="2" key="1">
    <citation type="journal article" date="2015" name="Nat. Genet.">
        <title>The genome and transcriptome of the zoonotic hookworm Ancylostoma ceylanicum identify infection-specific gene families.</title>
        <authorList>
            <person name="Schwarz E.M."/>
            <person name="Hu Y."/>
            <person name="Antoshechkin I."/>
            <person name="Miller M.M."/>
            <person name="Sternberg P.W."/>
            <person name="Aroian R.V."/>
        </authorList>
    </citation>
    <scope>NUCLEOTIDE SEQUENCE</scope>
    <source>
        <strain evidence="2">HY135</strain>
    </source>
</reference>
<sequence>MMTSMKYDPSDAGIASSLWSHVVVSHSRSPNSFPKFGVGAPRRHRCDSAAVCAHSCLQEYSACRVPFLCGADSGAGVADVIPKRQRLQINSRPA</sequence>
<protein>
    <submittedName>
        <fullName evidence="1">Uncharacterized protein</fullName>
    </submittedName>
</protein>
<organism evidence="1 2">
    <name type="scientific">Ancylostoma ceylanicum</name>
    <dbReference type="NCBI Taxonomy" id="53326"/>
    <lineage>
        <taxon>Eukaryota</taxon>
        <taxon>Metazoa</taxon>
        <taxon>Ecdysozoa</taxon>
        <taxon>Nematoda</taxon>
        <taxon>Chromadorea</taxon>
        <taxon>Rhabditida</taxon>
        <taxon>Rhabditina</taxon>
        <taxon>Rhabditomorpha</taxon>
        <taxon>Strongyloidea</taxon>
        <taxon>Ancylostomatidae</taxon>
        <taxon>Ancylostomatinae</taxon>
        <taxon>Ancylostoma</taxon>
    </lineage>
</organism>
<comment type="caution">
    <text evidence="1">The sequence shown here is derived from an EMBL/GenBank/DDBJ whole genome shotgun (WGS) entry which is preliminary data.</text>
</comment>
<name>A0A016WBL0_9BILA</name>
<dbReference type="AlphaFoldDB" id="A0A016WBL0"/>
<gene>
    <name evidence="1" type="primary">Acey_s0836.g2604</name>
    <name evidence="1" type="ORF">Y032_0836g2604</name>
</gene>
<dbReference type="EMBL" id="JARK01000436">
    <property type="protein sequence ID" value="EYC37005.1"/>
    <property type="molecule type" value="Genomic_DNA"/>
</dbReference>
<evidence type="ECO:0000313" key="1">
    <source>
        <dbReference type="EMBL" id="EYC37005.1"/>
    </source>
</evidence>
<dbReference type="Proteomes" id="UP000024635">
    <property type="component" value="Unassembled WGS sequence"/>
</dbReference>